<dbReference type="PANTHER" id="PTHR47534:SF3">
    <property type="entry name" value="ALCOHOL DEHYDROGENASE-LIKE C-TERMINAL DOMAIN-CONTAINING PROTEIN"/>
    <property type="match status" value="1"/>
</dbReference>
<keyword evidence="1" id="KW-0560">Oxidoreductase</keyword>
<dbReference type="RefSeq" id="XP_056481585.1">
    <property type="nucleotide sequence ID" value="XM_056638078.1"/>
</dbReference>
<sequence>MPSLQQVKDANQHLKNAKPGLVAVFGWPAGGTSGIGESTCKEFIRNTISPRAYIIGRNKLEASRIINELKEINSEAEIHFLECDLTLLRNVDQVCNEITEKENLINLLFMSAGFLSMKRQETSEGLDRMMTIQYYSRMRLAVNLIPALAAASAAGEPARVHSALNAGKEGKIFLDDLPLENHFSLKNSATQTTTMTTLAFDQLALAHPDIIFIHTSPGIVRTNITKGFGPVISSISGAFLILLAPFLTTPVQESGQRHLYAALSKDYPPVDSDSSKRHVQRLNSKSEFCGENSELQENTGRAMWVRKFGSIRCRFSEHVLSVFLRSRYLRLFVGNMGI</sequence>
<reference evidence="2" key="1">
    <citation type="submission" date="2022-12" db="EMBL/GenBank/DDBJ databases">
        <authorList>
            <person name="Petersen C."/>
        </authorList>
    </citation>
    <scope>NUCLEOTIDE SEQUENCE</scope>
    <source>
        <strain evidence="2">IBT 29677</strain>
    </source>
</reference>
<keyword evidence="3" id="KW-1185">Reference proteome</keyword>
<dbReference type="EMBL" id="JAPZBU010000012">
    <property type="protein sequence ID" value="KAJ5376555.1"/>
    <property type="molecule type" value="Genomic_DNA"/>
</dbReference>
<dbReference type="Pfam" id="PF00106">
    <property type="entry name" value="adh_short"/>
    <property type="match status" value="1"/>
</dbReference>
<protein>
    <recommendedName>
        <fullName evidence="4">Ketoreductase (KR) domain-containing protein</fullName>
    </recommendedName>
</protein>
<dbReference type="Proteomes" id="UP001147747">
    <property type="component" value="Unassembled WGS sequence"/>
</dbReference>
<organism evidence="2 3">
    <name type="scientific">Penicillium cosmopolitanum</name>
    <dbReference type="NCBI Taxonomy" id="1131564"/>
    <lineage>
        <taxon>Eukaryota</taxon>
        <taxon>Fungi</taxon>
        <taxon>Dikarya</taxon>
        <taxon>Ascomycota</taxon>
        <taxon>Pezizomycotina</taxon>
        <taxon>Eurotiomycetes</taxon>
        <taxon>Eurotiomycetidae</taxon>
        <taxon>Eurotiales</taxon>
        <taxon>Aspergillaceae</taxon>
        <taxon>Penicillium</taxon>
    </lineage>
</organism>
<reference evidence="2" key="2">
    <citation type="journal article" date="2023" name="IMA Fungus">
        <title>Comparative genomic study of the Penicillium genus elucidates a diverse pangenome and 15 lateral gene transfer events.</title>
        <authorList>
            <person name="Petersen C."/>
            <person name="Sorensen T."/>
            <person name="Nielsen M.R."/>
            <person name="Sondergaard T.E."/>
            <person name="Sorensen J.L."/>
            <person name="Fitzpatrick D.A."/>
            <person name="Frisvad J.C."/>
            <person name="Nielsen K.L."/>
        </authorList>
    </citation>
    <scope>NUCLEOTIDE SEQUENCE</scope>
    <source>
        <strain evidence="2">IBT 29677</strain>
    </source>
</reference>
<dbReference type="Gene3D" id="3.40.50.720">
    <property type="entry name" value="NAD(P)-binding Rossmann-like Domain"/>
    <property type="match status" value="1"/>
</dbReference>
<name>A0A9W9VEI5_9EURO</name>
<evidence type="ECO:0000313" key="3">
    <source>
        <dbReference type="Proteomes" id="UP001147747"/>
    </source>
</evidence>
<dbReference type="PANTHER" id="PTHR47534">
    <property type="entry name" value="YALI0E05731P"/>
    <property type="match status" value="1"/>
</dbReference>
<gene>
    <name evidence="2" type="ORF">N7509_013441</name>
</gene>
<accession>A0A9W9VEI5</accession>
<dbReference type="GeneID" id="81377058"/>
<dbReference type="InterPro" id="IPR036291">
    <property type="entry name" value="NAD(P)-bd_dom_sf"/>
</dbReference>
<dbReference type="SUPFAM" id="SSF51735">
    <property type="entry name" value="NAD(P)-binding Rossmann-fold domains"/>
    <property type="match status" value="1"/>
</dbReference>
<proteinExistence type="predicted"/>
<dbReference type="GO" id="GO:0016491">
    <property type="term" value="F:oxidoreductase activity"/>
    <property type="evidence" value="ECO:0007669"/>
    <property type="project" value="UniProtKB-KW"/>
</dbReference>
<evidence type="ECO:0000313" key="2">
    <source>
        <dbReference type="EMBL" id="KAJ5376555.1"/>
    </source>
</evidence>
<dbReference type="InterPro" id="IPR052228">
    <property type="entry name" value="Sec_Metab_Biosynth_Oxidored"/>
</dbReference>
<dbReference type="InterPro" id="IPR002347">
    <property type="entry name" value="SDR_fam"/>
</dbReference>
<dbReference type="AlphaFoldDB" id="A0A9W9VEI5"/>
<dbReference type="OrthoDB" id="2898509at2759"/>
<comment type="caution">
    <text evidence="2">The sequence shown here is derived from an EMBL/GenBank/DDBJ whole genome shotgun (WGS) entry which is preliminary data.</text>
</comment>
<evidence type="ECO:0000256" key="1">
    <source>
        <dbReference type="ARBA" id="ARBA00023002"/>
    </source>
</evidence>
<evidence type="ECO:0008006" key="4">
    <source>
        <dbReference type="Google" id="ProtNLM"/>
    </source>
</evidence>